<dbReference type="AlphaFoldDB" id="A0A8H6TAX9"/>
<evidence type="ECO:0000313" key="3">
    <source>
        <dbReference type="EMBL" id="KAF7313391.1"/>
    </source>
</evidence>
<dbReference type="GO" id="GO:0042054">
    <property type="term" value="F:histone methyltransferase activity"/>
    <property type="evidence" value="ECO:0007669"/>
    <property type="project" value="TreeGrafter"/>
</dbReference>
<dbReference type="Gene3D" id="3.40.50.150">
    <property type="entry name" value="Vaccinia Virus protein VP39"/>
    <property type="match status" value="1"/>
</dbReference>
<name>A0A8H6TAX9_MYCCL</name>
<feature type="compositionally biased region" description="Basic and acidic residues" evidence="2">
    <location>
        <begin position="263"/>
        <end position="274"/>
    </location>
</feature>
<keyword evidence="4" id="KW-1185">Reference proteome</keyword>
<protein>
    <submittedName>
        <fullName evidence="3">Protein arginine N-methyltransferase</fullName>
    </submittedName>
</protein>
<keyword evidence="1" id="KW-0949">S-adenosyl-L-methionine</keyword>
<gene>
    <name evidence="3" type="ORF">HMN09_00494900</name>
</gene>
<organism evidence="3 4">
    <name type="scientific">Mycena chlorophos</name>
    <name type="common">Agaric fungus</name>
    <name type="synonym">Agaricus chlorophos</name>
    <dbReference type="NCBI Taxonomy" id="658473"/>
    <lineage>
        <taxon>Eukaryota</taxon>
        <taxon>Fungi</taxon>
        <taxon>Dikarya</taxon>
        <taxon>Basidiomycota</taxon>
        <taxon>Agaricomycotina</taxon>
        <taxon>Agaricomycetes</taxon>
        <taxon>Agaricomycetidae</taxon>
        <taxon>Agaricales</taxon>
        <taxon>Marasmiineae</taxon>
        <taxon>Mycenaceae</taxon>
        <taxon>Mycena</taxon>
    </lineage>
</organism>
<dbReference type="OrthoDB" id="7848332at2759"/>
<dbReference type="Proteomes" id="UP000613580">
    <property type="component" value="Unassembled WGS sequence"/>
</dbReference>
<sequence>MLRRPPMHSEPTRRLAGPGYINQFPSPLRPFFFPRHRLLRCFHHGNHHLKTHPLPTIHRYTVTAADIPGLPDLAGVVGRWLATERPSRAAIPSSQGVVFPSYMGVDFGLLAGRNHPPSSNQAASRPSQARMPDVILSNPACFADATLLDAGTVDPRWRQMCFRDTSILSLFATRAGAKRVFATDASAGIVSRTRQIVKANGRSTIPNNVDVMISEWTGYALLYKSLLNSVLVACGRFLAPTGDDMMLALADPADTREAHRLLERRGRVRPEPPHRKTPYGPTRSWTGYRVSPSRRFVRALLR</sequence>
<dbReference type="InterPro" id="IPR025799">
    <property type="entry name" value="Arg_MeTrfase"/>
</dbReference>
<dbReference type="PANTHER" id="PTHR11006:SF53">
    <property type="entry name" value="PROTEIN ARGININE N-METHYLTRANSFERASE 3"/>
    <property type="match status" value="1"/>
</dbReference>
<dbReference type="GO" id="GO:0032259">
    <property type="term" value="P:methylation"/>
    <property type="evidence" value="ECO:0007669"/>
    <property type="project" value="UniProtKB-KW"/>
</dbReference>
<dbReference type="EMBL" id="JACAZE010000006">
    <property type="protein sequence ID" value="KAF7313391.1"/>
    <property type="molecule type" value="Genomic_DNA"/>
</dbReference>
<keyword evidence="3" id="KW-0808">Transferase</keyword>
<dbReference type="GO" id="GO:0005634">
    <property type="term" value="C:nucleus"/>
    <property type="evidence" value="ECO:0007669"/>
    <property type="project" value="TreeGrafter"/>
</dbReference>
<dbReference type="GO" id="GO:0016274">
    <property type="term" value="F:protein-arginine N-methyltransferase activity"/>
    <property type="evidence" value="ECO:0007669"/>
    <property type="project" value="InterPro"/>
</dbReference>
<dbReference type="InterPro" id="IPR029063">
    <property type="entry name" value="SAM-dependent_MTases_sf"/>
</dbReference>
<feature type="region of interest" description="Disordered" evidence="2">
    <location>
        <begin position="263"/>
        <end position="284"/>
    </location>
</feature>
<keyword evidence="3" id="KW-0489">Methyltransferase</keyword>
<comment type="caution">
    <text evidence="3">The sequence shown here is derived from an EMBL/GenBank/DDBJ whole genome shotgun (WGS) entry which is preliminary data.</text>
</comment>
<reference evidence="3" key="1">
    <citation type="submission" date="2020-05" db="EMBL/GenBank/DDBJ databases">
        <title>Mycena genomes resolve the evolution of fungal bioluminescence.</title>
        <authorList>
            <person name="Tsai I.J."/>
        </authorList>
    </citation>
    <scope>NUCLEOTIDE SEQUENCE</scope>
    <source>
        <strain evidence="3">110903Hualien_Pintung</strain>
    </source>
</reference>
<evidence type="ECO:0000256" key="2">
    <source>
        <dbReference type="SAM" id="MobiDB-lite"/>
    </source>
</evidence>
<dbReference type="PANTHER" id="PTHR11006">
    <property type="entry name" value="PROTEIN ARGININE N-METHYLTRANSFERASE"/>
    <property type="match status" value="1"/>
</dbReference>
<dbReference type="SUPFAM" id="SSF53335">
    <property type="entry name" value="S-adenosyl-L-methionine-dependent methyltransferases"/>
    <property type="match status" value="1"/>
</dbReference>
<evidence type="ECO:0000256" key="1">
    <source>
        <dbReference type="ARBA" id="ARBA00022691"/>
    </source>
</evidence>
<accession>A0A8H6TAX9</accession>
<evidence type="ECO:0000313" key="4">
    <source>
        <dbReference type="Proteomes" id="UP000613580"/>
    </source>
</evidence>
<proteinExistence type="predicted"/>